<accession>A0ABS6C6X5</accession>
<protein>
    <submittedName>
        <fullName evidence="4">Glycosyltransferase</fullName>
        <ecNumber evidence="4">2.4.-.-</ecNumber>
    </submittedName>
</protein>
<sequence>MTRADRCRAVPWVVICDYPNWPSPYFAQFEAAVADRLDLRFQPDLSGLAEQPPGIVNLHRLKRLYRDASGRPDLNLAHGLVRRLGALRDRGWRVVWTVHNLYPIDRARLTEADGTATAGVLALADAVLCHTRSDAAHIRSLGASRGRVETCGWAGPPAPAAPTPSAHSAGITAAMRDSHAFLILGNIARYKDVPGLVEEFRRADIEDSRLYVVGPCRDADLEASITRLIHHDERVVRWARRVEPDQVRHFHDAARVAVCTYRAEGGQRFFTQALYPSSVGTAVVCGVPLVAPRLRSVVEMTQGHPAFLYDTPGELSGALVRAAGTPDTRGRRPERDENAQWKKIAEAHIEVASVWAGRPHGTARGDRL</sequence>
<keyword evidence="1 4" id="KW-0328">Glycosyltransferase</keyword>
<dbReference type="InterPro" id="IPR028098">
    <property type="entry name" value="Glyco_trans_4-like_N"/>
</dbReference>
<dbReference type="GO" id="GO:0016757">
    <property type="term" value="F:glycosyltransferase activity"/>
    <property type="evidence" value="ECO:0007669"/>
    <property type="project" value="UniProtKB-KW"/>
</dbReference>
<feature type="domain" description="Glycosyltransferase subfamily 4-like N-terminal" evidence="3">
    <location>
        <begin position="46"/>
        <end position="149"/>
    </location>
</feature>
<evidence type="ECO:0000256" key="1">
    <source>
        <dbReference type="ARBA" id="ARBA00022676"/>
    </source>
</evidence>
<dbReference type="Proteomes" id="UP000720508">
    <property type="component" value="Unassembled WGS sequence"/>
</dbReference>
<keyword evidence="2 4" id="KW-0808">Transferase</keyword>
<dbReference type="RefSeq" id="WP_216339038.1">
    <property type="nucleotide sequence ID" value="NZ_JAHLEM010000004.1"/>
</dbReference>
<keyword evidence="5" id="KW-1185">Reference proteome</keyword>
<dbReference type="Pfam" id="PF13692">
    <property type="entry name" value="Glyco_trans_1_4"/>
    <property type="match status" value="1"/>
</dbReference>
<reference evidence="4 5" key="1">
    <citation type="submission" date="2021-06" db="EMBL/GenBank/DDBJ databases">
        <authorList>
            <person name="Pan X."/>
        </authorList>
    </citation>
    <scope>NUCLEOTIDE SEQUENCE [LARGE SCALE GENOMIC DNA]</scope>
    <source>
        <strain evidence="4 5">4503</strain>
    </source>
</reference>
<comment type="caution">
    <text evidence="4">The sequence shown here is derived from an EMBL/GenBank/DDBJ whole genome shotgun (WGS) entry which is preliminary data.</text>
</comment>
<evidence type="ECO:0000313" key="4">
    <source>
        <dbReference type="EMBL" id="MBU3862647.1"/>
    </source>
</evidence>
<evidence type="ECO:0000259" key="3">
    <source>
        <dbReference type="Pfam" id="PF13439"/>
    </source>
</evidence>
<evidence type="ECO:0000256" key="2">
    <source>
        <dbReference type="ARBA" id="ARBA00022679"/>
    </source>
</evidence>
<dbReference type="EC" id="2.4.-.-" evidence="4"/>
<proteinExistence type="predicted"/>
<organism evidence="4 5">
    <name type="scientific">Streptomyces niphimycinicus</name>
    <dbReference type="NCBI Taxonomy" id="2842201"/>
    <lineage>
        <taxon>Bacteria</taxon>
        <taxon>Bacillati</taxon>
        <taxon>Actinomycetota</taxon>
        <taxon>Actinomycetes</taxon>
        <taxon>Kitasatosporales</taxon>
        <taxon>Streptomycetaceae</taxon>
        <taxon>Streptomyces</taxon>
    </lineage>
</organism>
<dbReference type="EMBL" id="JAHLEM010000004">
    <property type="protein sequence ID" value="MBU3862647.1"/>
    <property type="molecule type" value="Genomic_DNA"/>
</dbReference>
<evidence type="ECO:0000313" key="5">
    <source>
        <dbReference type="Proteomes" id="UP000720508"/>
    </source>
</evidence>
<dbReference type="Pfam" id="PF13439">
    <property type="entry name" value="Glyco_transf_4"/>
    <property type="match status" value="1"/>
</dbReference>
<name>A0ABS6C6X5_9ACTN</name>
<gene>
    <name evidence="4" type="ORF">KN815_00480</name>
</gene>